<accession>A0A845L9T4</accession>
<protein>
    <submittedName>
        <fullName evidence="1">Uncharacterized protein</fullName>
    </submittedName>
</protein>
<name>A0A845L9T4_9FIRM</name>
<proteinExistence type="predicted"/>
<gene>
    <name evidence="1" type="ORF">GTO91_16950</name>
</gene>
<dbReference type="AlphaFoldDB" id="A0A845L9T4"/>
<evidence type="ECO:0000313" key="2">
    <source>
        <dbReference type="Proteomes" id="UP000463470"/>
    </source>
</evidence>
<comment type="caution">
    <text evidence="1">The sequence shown here is derived from an EMBL/GenBank/DDBJ whole genome shotgun (WGS) entry which is preliminary data.</text>
</comment>
<dbReference type="RefSeq" id="WP_161259906.1">
    <property type="nucleotide sequence ID" value="NZ_WXEY01000036.1"/>
</dbReference>
<evidence type="ECO:0000313" key="1">
    <source>
        <dbReference type="EMBL" id="MZP31390.1"/>
    </source>
</evidence>
<dbReference type="OrthoDB" id="1776302at2"/>
<keyword evidence="2" id="KW-1185">Reference proteome</keyword>
<sequence length="541" mass="64622">MRKNWDRLQSERIERLGFKRDGQYTLKHKEDNKDKSTVRRYEPISISQRNLLINSEVTKDLPWLFELLKYNKSIINAKLNDLPTDQRSFFIERKQFPVVLAAEQEWIGDPYPVQIYDERVYSCELCGTKIQKLYLIKNIKNSNQLYVGCECIEKYVSGALASMGGKSAIIKADLERRRLNRMLELEENIPGLQEMLNWTPKDYRIIPPKKMHIDFNKIQSDGVSLVNQYVKKKSDRDQIIKLLKEWFFNAEEQRNKIELYILQWENHPLAATKEIIKWLKEHLKERDSKEIIDIIEKNGCITTSTIEHILEHNFLEKVSMPIIRQALDNTGFLIEPNHELRMFNIIDKTNRELFLSLQMSLLINFFRNQISKQRVETIYAEQIIAILQKHGVIVEDMSIQKFLEHFSYYLNVFGYKVSFWNKAYNEAFIWNNKERRFWKVELRKLLKGTKTLYFYRDREDIKVLASWVEGMSTLQRLERVELLNYLKEKSSYINNWFNSLMRFSVEKDKFKNALNEIINVDVVTYVDYDLEAMEKNRGVIL</sequence>
<dbReference type="EMBL" id="WXEY01000036">
    <property type="protein sequence ID" value="MZP31390.1"/>
    <property type="molecule type" value="Genomic_DNA"/>
</dbReference>
<organism evidence="1 2">
    <name type="scientific">Heliomicrobium undosum</name>
    <dbReference type="NCBI Taxonomy" id="121734"/>
    <lineage>
        <taxon>Bacteria</taxon>
        <taxon>Bacillati</taxon>
        <taxon>Bacillota</taxon>
        <taxon>Clostridia</taxon>
        <taxon>Eubacteriales</taxon>
        <taxon>Heliobacteriaceae</taxon>
        <taxon>Heliomicrobium</taxon>
    </lineage>
</organism>
<dbReference type="Proteomes" id="UP000463470">
    <property type="component" value="Unassembled WGS sequence"/>
</dbReference>
<reference evidence="1 2" key="1">
    <citation type="submission" date="2020-01" db="EMBL/GenBank/DDBJ databases">
        <title>Whole-genome sequence of Heliobacterium undosum DSM 13378.</title>
        <authorList>
            <person name="Kyndt J.A."/>
            <person name="Meyer T.E."/>
        </authorList>
    </citation>
    <scope>NUCLEOTIDE SEQUENCE [LARGE SCALE GENOMIC DNA]</scope>
    <source>
        <strain evidence="1 2">DSM 13378</strain>
    </source>
</reference>